<dbReference type="InterPro" id="IPR043129">
    <property type="entry name" value="ATPase_NBD"/>
</dbReference>
<sequence>MIDGAERAAGCAIGVDLGGTKIAAAVFDAAGRRRAERRVATPAGHAVEPVLRATADLVLELSAQHGPARALGVGIAGLVDHERGTVESSVILPPWRGVHAAAELERRTGLATFVDNDATAAGWGEYLALGSPDDLDLALVTVGTGIGAALVLGGRIHRGATNTSAELGNTTIDYAQGREHPSGNRGALNTLASGTAIAAAAREAWDRHGWPGTVRAASASTEARAVDLHQVAAAARAGDPHALAAIERGAVALGAGIANLLLLINPGRVSLMGGVLALGEGWLERVRAEARARSFGPNARAVIEPAAAGDWAGARGAAALALERLGAPSEVPS</sequence>
<dbReference type="RefSeq" id="WP_145062459.1">
    <property type="nucleotide sequence ID" value="NZ_CP036287.1"/>
</dbReference>
<keyword evidence="2" id="KW-1185">Reference proteome</keyword>
<dbReference type="EC" id="2.7.1.2" evidence="1"/>
<dbReference type="AlphaFoldDB" id="A0A518BF90"/>
<dbReference type="Gene3D" id="3.30.420.40">
    <property type="match status" value="2"/>
</dbReference>
<evidence type="ECO:0000313" key="1">
    <source>
        <dbReference type="EMBL" id="QDU65647.1"/>
    </source>
</evidence>
<accession>A0A518BF90</accession>
<name>A0A518BF90_9BACT</name>
<gene>
    <name evidence="1" type="primary">glkA</name>
    <name evidence="1" type="ORF">Pla133_07120</name>
</gene>
<protein>
    <submittedName>
        <fullName evidence="1">Glucokinase</fullName>
        <ecNumber evidence="1">2.7.1.2</ecNumber>
    </submittedName>
</protein>
<dbReference type="KEGG" id="pbap:Pla133_07120"/>
<dbReference type="SUPFAM" id="SSF53067">
    <property type="entry name" value="Actin-like ATPase domain"/>
    <property type="match status" value="1"/>
</dbReference>
<dbReference type="PANTHER" id="PTHR18964">
    <property type="entry name" value="ROK (REPRESSOR, ORF, KINASE) FAMILY"/>
    <property type="match status" value="1"/>
</dbReference>
<keyword evidence="1" id="KW-0808">Transferase</keyword>
<keyword evidence="1" id="KW-0418">Kinase</keyword>
<dbReference type="EMBL" id="CP036287">
    <property type="protein sequence ID" value="QDU65647.1"/>
    <property type="molecule type" value="Genomic_DNA"/>
</dbReference>
<dbReference type="PANTHER" id="PTHR18964:SF169">
    <property type="entry name" value="N-ACETYLMANNOSAMINE KINASE"/>
    <property type="match status" value="1"/>
</dbReference>
<reference evidence="1 2" key="1">
    <citation type="submission" date="2019-02" db="EMBL/GenBank/DDBJ databases">
        <title>Deep-cultivation of Planctomycetes and their phenomic and genomic characterization uncovers novel biology.</title>
        <authorList>
            <person name="Wiegand S."/>
            <person name="Jogler M."/>
            <person name="Boedeker C."/>
            <person name="Pinto D."/>
            <person name="Vollmers J."/>
            <person name="Rivas-Marin E."/>
            <person name="Kohn T."/>
            <person name="Peeters S.H."/>
            <person name="Heuer A."/>
            <person name="Rast P."/>
            <person name="Oberbeckmann S."/>
            <person name="Bunk B."/>
            <person name="Jeske O."/>
            <person name="Meyerdierks A."/>
            <person name="Storesund J.E."/>
            <person name="Kallscheuer N."/>
            <person name="Luecker S."/>
            <person name="Lage O.M."/>
            <person name="Pohl T."/>
            <person name="Merkel B.J."/>
            <person name="Hornburger P."/>
            <person name="Mueller R.-W."/>
            <person name="Bruemmer F."/>
            <person name="Labrenz M."/>
            <person name="Spormann A.M."/>
            <person name="Op den Camp H."/>
            <person name="Overmann J."/>
            <person name="Amann R."/>
            <person name="Jetten M.S.M."/>
            <person name="Mascher T."/>
            <person name="Medema M.H."/>
            <person name="Devos D.P."/>
            <person name="Kaster A.-K."/>
            <person name="Ovreas L."/>
            <person name="Rohde M."/>
            <person name="Galperin M.Y."/>
            <person name="Jogler C."/>
        </authorList>
    </citation>
    <scope>NUCLEOTIDE SEQUENCE [LARGE SCALE GENOMIC DNA]</scope>
    <source>
        <strain evidence="1 2">Pla133</strain>
    </source>
</reference>
<organism evidence="1 2">
    <name type="scientific">Engelhardtia mirabilis</name>
    <dbReference type="NCBI Taxonomy" id="2528011"/>
    <lineage>
        <taxon>Bacteria</taxon>
        <taxon>Pseudomonadati</taxon>
        <taxon>Planctomycetota</taxon>
        <taxon>Planctomycetia</taxon>
        <taxon>Planctomycetia incertae sedis</taxon>
        <taxon>Engelhardtia</taxon>
    </lineage>
</organism>
<dbReference type="Pfam" id="PF00480">
    <property type="entry name" value="ROK"/>
    <property type="match status" value="1"/>
</dbReference>
<evidence type="ECO:0000313" key="2">
    <source>
        <dbReference type="Proteomes" id="UP000316921"/>
    </source>
</evidence>
<dbReference type="GO" id="GO:0004340">
    <property type="term" value="F:glucokinase activity"/>
    <property type="evidence" value="ECO:0007669"/>
    <property type="project" value="UniProtKB-EC"/>
</dbReference>
<dbReference type="Proteomes" id="UP000316921">
    <property type="component" value="Chromosome"/>
</dbReference>
<proteinExistence type="predicted"/>
<dbReference type="InterPro" id="IPR000600">
    <property type="entry name" value="ROK"/>
</dbReference>